<dbReference type="Pfam" id="PF03799">
    <property type="entry name" value="FtsQ_DivIB_C"/>
    <property type="match status" value="1"/>
</dbReference>
<name>A0A382DPJ2_9ZZZZ</name>
<dbReference type="GO" id="GO:0090529">
    <property type="term" value="P:cell septum assembly"/>
    <property type="evidence" value="ECO:0007669"/>
    <property type="project" value="InterPro"/>
</dbReference>
<keyword evidence="8" id="KW-0131">Cell cycle</keyword>
<keyword evidence="6 9" id="KW-1133">Transmembrane helix</keyword>
<evidence type="ECO:0000256" key="5">
    <source>
        <dbReference type="ARBA" id="ARBA00022692"/>
    </source>
</evidence>
<dbReference type="InterPro" id="IPR005548">
    <property type="entry name" value="Cell_div_FtsQ/DivIB_C"/>
</dbReference>
<reference evidence="11" key="1">
    <citation type="submission" date="2018-05" db="EMBL/GenBank/DDBJ databases">
        <authorList>
            <person name="Lanie J.A."/>
            <person name="Ng W.-L."/>
            <person name="Kazmierczak K.M."/>
            <person name="Andrzejewski T.M."/>
            <person name="Davidsen T.M."/>
            <person name="Wayne K.J."/>
            <person name="Tettelin H."/>
            <person name="Glass J.I."/>
            <person name="Rusch D."/>
            <person name="Podicherti R."/>
            <person name="Tsui H.-C.T."/>
            <person name="Winkler M.E."/>
        </authorList>
    </citation>
    <scope>NUCLEOTIDE SEQUENCE</scope>
</reference>
<comment type="subcellular location">
    <subcellularLocation>
        <location evidence="1">Membrane</location>
    </subcellularLocation>
</comment>
<gene>
    <name evidence="11" type="ORF">METZ01_LOCUS193152</name>
</gene>
<dbReference type="Gene3D" id="3.40.50.11690">
    <property type="entry name" value="Cell division protein FtsQ/DivIB"/>
    <property type="match status" value="1"/>
</dbReference>
<dbReference type="Gene3D" id="3.10.20.310">
    <property type="entry name" value="membrane protein fhac"/>
    <property type="match status" value="1"/>
</dbReference>
<organism evidence="11">
    <name type="scientific">marine metagenome</name>
    <dbReference type="NCBI Taxonomy" id="408172"/>
    <lineage>
        <taxon>unclassified sequences</taxon>
        <taxon>metagenomes</taxon>
        <taxon>ecological metagenomes</taxon>
    </lineage>
</organism>
<dbReference type="Pfam" id="PF08478">
    <property type="entry name" value="POTRA_1"/>
    <property type="match status" value="1"/>
</dbReference>
<sequence>MIVDSKKLSFDESVSNESHFSRFFGYFFVVVFIALLLYGGNYLLHPNTLPIKHVKVEGSFNRLSQTELKKNVVNNIRGGFFSLNVNEVRLALLSMPWVREVTVKRVWPDLLKVIVFEQVPSARWGDLGLLNLSGEYFSPSEEIIFEDLPLLFGPINSGIKLLDRYKTIQEKLQSLPFRLNVVSVILNDRRAYSFDLENGVRVVLGRDAFDERLDRFLKFVPTLIPDRINDIDSIDLRYSNGLSVFWKNKFNISSN</sequence>
<evidence type="ECO:0000256" key="2">
    <source>
        <dbReference type="ARBA" id="ARBA00022475"/>
    </source>
</evidence>
<dbReference type="InterPro" id="IPR026579">
    <property type="entry name" value="FtsQ"/>
</dbReference>
<dbReference type="GO" id="GO:0016020">
    <property type="term" value="C:membrane"/>
    <property type="evidence" value="ECO:0007669"/>
    <property type="project" value="UniProtKB-SubCell"/>
</dbReference>
<evidence type="ECO:0000256" key="6">
    <source>
        <dbReference type="ARBA" id="ARBA00022989"/>
    </source>
</evidence>
<evidence type="ECO:0000256" key="4">
    <source>
        <dbReference type="ARBA" id="ARBA00022618"/>
    </source>
</evidence>
<evidence type="ECO:0000256" key="8">
    <source>
        <dbReference type="ARBA" id="ARBA00023306"/>
    </source>
</evidence>
<evidence type="ECO:0000256" key="3">
    <source>
        <dbReference type="ARBA" id="ARBA00022519"/>
    </source>
</evidence>
<keyword evidence="5 9" id="KW-0812">Transmembrane</keyword>
<dbReference type="PANTHER" id="PTHR35851">
    <property type="entry name" value="CELL DIVISION PROTEIN FTSQ"/>
    <property type="match status" value="1"/>
</dbReference>
<dbReference type="InterPro" id="IPR045335">
    <property type="entry name" value="FtsQ_C_sf"/>
</dbReference>
<evidence type="ECO:0000256" key="9">
    <source>
        <dbReference type="SAM" id="Phobius"/>
    </source>
</evidence>
<keyword evidence="2" id="KW-1003">Cell membrane</keyword>
<keyword evidence="4" id="KW-0132">Cell division</keyword>
<proteinExistence type="inferred from homology"/>
<keyword evidence="3" id="KW-0997">Cell inner membrane</keyword>
<dbReference type="InterPro" id="IPR034746">
    <property type="entry name" value="POTRA"/>
</dbReference>
<dbReference type="AlphaFoldDB" id="A0A382DPJ2"/>
<feature type="domain" description="POTRA" evidence="10">
    <location>
        <begin position="49"/>
        <end position="118"/>
    </location>
</feature>
<dbReference type="PANTHER" id="PTHR35851:SF1">
    <property type="entry name" value="CELL DIVISION PROTEIN FTSQ"/>
    <property type="match status" value="1"/>
</dbReference>
<evidence type="ECO:0000256" key="1">
    <source>
        <dbReference type="ARBA" id="ARBA00004370"/>
    </source>
</evidence>
<dbReference type="InterPro" id="IPR013685">
    <property type="entry name" value="POTRA_FtsQ_type"/>
</dbReference>
<evidence type="ECO:0000313" key="11">
    <source>
        <dbReference type="EMBL" id="SVB40298.1"/>
    </source>
</evidence>
<protein>
    <recommendedName>
        <fullName evidence="10">POTRA domain-containing protein</fullName>
    </recommendedName>
</protein>
<dbReference type="PROSITE" id="PS51779">
    <property type="entry name" value="POTRA"/>
    <property type="match status" value="1"/>
</dbReference>
<dbReference type="HAMAP" id="MF_00911">
    <property type="entry name" value="FtsQ_subfam"/>
    <property type="match status" value="1"/>
</dbReference>
<dbReference type="EMBL" id="UINC01040434">
    <property type="protein sequence ID" value="SVB40298.1"/>
    <property type="molecule type" value="Genomic_DNA"/>
</dbReference>
<keyword evidence="7 9" id="KW-0472">Membrane</keyword>
<feature type="transmembrane region" description="Helical" evidence="9">
    <location>
        <begin position="23"/>
        <end position="44"/>
    </location>
</feature>
<evidence type="ECO:0000259" key="10">
    <source>
        <dbReference type="PROSITE" id="PS51779"/>
    </source>
</evidence>
<evidence type="ECO:0000256" key="7">
    <source>
        <dbReference type="ARBA" id="ARBA00023136"/>
    </source>
</evidence>
<accession>A0A382DPJ2</accession>